<keyword evidence="3" id="KW-1185">Reference proteome</keyword>
<comment type="caution">
    <text evidence="2">The sequence shown here is derived from an EMBL/GenBank/DDBJ whole genome shotgun (WGS) entry which is preliminary data.</text>
</comment>
<feature type="compositionally biased region" description="Acidic residues" evidence="1">
    <location>
        <begin position="27"/>
        <end position="46"/>
    </location>
</feature>
<proteinExistence type="predicted"/>
<reference evidence="2" key="1">
    <citation type="journal article" date="2023" name="Front. Mar. Sci.">
        <title>A new Merluccius polli reference genome to investigate the effects of global change in West African waters.</title>
        <authorList>
            <person name="Mateo J.L."/>
            <person name="Blanco-Fernandez C."/>
            <person name="Garcia-Vazquez E."/>
            <person name="Machado-Schiaffino G."/>
        </authorList>
    </citation>
    <scope>NUCLEOTIDE SEQUENCE</scope>
    <source>
        <strain evidence="2">C29</strain>
        <tissue evidence="2">Fin</tissue>
    </source>
</reference>
<evidence type="ECO:0000313" key="2">
    <source>
        <dbReference type="EMBL" id="KAK0134217.1"/>
    </source>
</evidence>
<gene>
    <name evidence="2" type="ORF">N1851_030216</name>
</gene>
<dbReference type="AlphaFoldDB" id="A0AA47M5V2"/>
<feature type="region of interest" description="Disordered" evidence="1">
    <location>
        <begin position="1"/>
        <end position="46"/>
    </location>
</feature>
<name>A0AA47M5V2_MERPO</name>
<dbReference type="Proteomes" id="UP001174136">
    <property type="component" value="Unassembled WGS sequence"/>
</dbReference>
<dbReference type="EMBL" id="JAOPHQ010005724">
    <property type="protein sequence ID" value="KAK0134217.1"/>
    <property type="molecule type" value="Genomic_DNA"/>
</dbReference>
<accession>A0AA47M5V2</accession>
<feature type="region of interest" description="Disordered" evidence="1">
    <location>
        <begin position="59"/>
        <end position="82"/>
    </location>
</feature>
<feature type="region of interest" description="Disordered" evidence="1">
    <location>
        <begin position="129"/>
        <end position="171"/>
    </location>
</feature>
<organism evidence="2 3">
    <name type="scientific">Merluccius polli</name>
    <name type="common">Benguela hake</name>
    <name type="synonym">Merluccius cadenati</name>
    <dbReference type="NCBI Taxonomy" id="89951"/>
    <lineage>
        <taxon>Eukaryota</taxon>
        <taxon>Metazoa</taxon>
        <taxon>Chordata</taxon>
        <taxon>Craniata</taxon>
        <taxon>Vertebrata</taxon>
        <taxon>Euteleostomi</taxon>
        <taxon>Actinopterygii</taxon>
        <taxon>Neopterygii</taxon>
        <taxon>Teleostei</taxon>
        <taxon>Neoteleostei</taxon>
        <taxon>Acanthomorphata</taxon>
        <taxon>Zeiogadaria</taxon>
        <taxon>Gadariae</taxon>
        <taxon>Gadiformes</taxon>
        <taxon>Gadoidei</taxon>
        <taxon>Merlucciidae</taxon>
        <taxon>Merluccius</taxon>
    </lineage>
</organism>
<feature type="compositionally biased region" description="Low complexity" evidence="1">
    <location>
        <begin position="141"/>
        <end position="151"/>
    </location>
</feature>
<sequence length="308" mass="34263">MDAAPEEERDTKKSTRRKLRNRKCSDPEMDQNDHEDDMSEEEEESYCFERVVGVTTKPPITQLAGDGQFRQPPADLNSQANEFTPQVPRMLPEEVQSDLQVNVHESVIEMENHADNYPATSPAHVIIDIPEPDMQNPPSQPEEQTPEPTEQAQDKPESEQSHTSAINRPVSEALSAQRPLVTFMEDELAPNSQLVREGDMIYGSPETPSEGRGWFCEEPSWTQGGTEAWGADTGCPASHVSVGATFLQLLCCLWAGLACKKVLQLHEGPYRGLAAPSTEMRTSHYINHCPDVEGTPSRHFAVKKKNAT</sequence>
<evidence type="ECO:0000256" key="1">
    <source>
        <dbReference type="SAM" id="MobiDB-lite"/>
    </source>
</evidence>
<protein>
    <submittedName>
        <fullName evidence="2">Uncharacterized protein</fullName>
    </submittedName>
</protein>
<evidence type="ECO:0000313" key="3">
    <source>
        <dbReference type="Proteomes" id="UP001174136"/>
    </source>
</evidence>